<reference evidence="1" key="1">
    <citation type="journal article" date="2020" name="Stud. Mycol.">
        <title>101 Dothideomycetes genomes: a test case for predicting lifestyles and emergence of pathogens.</title>
        <authorList>
            <person name="Haridas S."/>
            <person name="Albert R."/>
            <person name="Binder M."/>
            <person name="Bloem J."/>
            <person name="Labutti K."/>
            <person name="Salamov A."/>
            <person name="Andreopoulos B."/>
            <person name="Baker S."/>
            <person name="Barry K."/>
            <person name="Bills G."/>
            <person name="Bluhm B."/>
            <person name="Cannon C."/>
            <person name="Castanera R."/>
            <person name="Culley D."/>
            <person name="Daum C."/>
            <person name="Ezra D."/>
            <person name="Gonzalez J."/>
            <person name="Henrissat B."/>
            <person name="Kuo A."/>
            <person name="Liang C."/>
            <person name="Lipzen A."/>
            <person name="Lutzoni F."/>
            <person name="Magnuson J."/>
            <person name="Mondo S."/>
            <person name="Nolan M."/>
            <person name="Ohm R."/>
            <person name="Pangilinan J."/>
            <person name="Park H.-J."/>
            <person name="Ramirez L."/>
            <person name="Alfaro M."/>
            <person name="Sun H."/>
            <person name="Tritt A."/>
            <person name="Yoshinaga Y."/>
            <person name="Zwiers L.-H."/>
            <person name="Turgeon B."/>
            <person name="Goodwin S."/>
            <person name="Spatafora J."/>
            <person name="Crous P."/>
            <person name="Grigoriev I."/>
        </authorList>
    </citation>
    <scope>NUCLEOTIDE SEQUENCE</scope>
    <source>
        <strain evidence="1">CBS 690.94</strain>
    </source>
</reference>
<dbReference type="OrthoDB" id="3801226at2759"/>
<evidence type="ECO:0000313" key="2">
    <source>
        <dbReference type="Proteomes" id="UP000799764"/>
    </source>
</evidence>
<comment type="caution">
    <text evidence="1">The sequence shown here is derived from an EMBL/GenBank/DDBJ whole genome shotgun (WGS) entry which is preliminary data.</text>
</comment>
<dbReference type="EMBL" id="MU001503">
    <property type="protein sequence ID" value="KAF2442841.1"/>
    <property type="molecule type" value="Genomic_DNA"/>
</dbReference>
<proteinExistence type="predicted"/>
<evidence type="ECO:0000313" key="1">
    <source>
        <dbReference type="EMBL" id="KAF2442841.1"/>
    </source>
</evidence>
<name>A0A9P4PH73_9PLEO</name>
<accession>A0A9P4PH73</accession>
<protein>
    <submittedName>
        <fullName evidence="1">Uncharacterized protein</fullName>
    </submittedName>
</protein>
<dbReference type="AlphaFoldDB" id="A0A9P4PH73"/>
<organism evidence="1 2">
    <name type="scientific">Karstenula rhodostoma CBS 690.94</name>
    <dbReference type="NCBI Taxonomy" id="1392251"/>
    <lineage>
        <taxon>Eukaryota</taxon>
        <taxon>Fungi</taxon>
        <taxon>Dikarya</taxon>
        <taxon>Ascomycota</taxon>
        <taxon>Pezizomycotina</taxon>
        <taxon>Dothideomycetes</taxon>
        <taxon>Pleosporomycetidae</taxon>
        <taxon>Pleosporales</taxon>
        <taxon>Massarineae</taxon>
        <taxon>Didymosphaeriaceae</taxon>
        <taxon>Karstenula</taxon>
    </lineage>
</organism>
<dbReference type="Proteomes" id="UP000799764">
    <property type="component" value="Unassembled WGS sequence"/>
</dbReference>
<sequence length="220" mass="25591">MAREIAETFYSVKDFGVHVYQLEELLLSDPTGTGLKPYETIRGKISVHIPTTMCNGGSERAWRSTENEVAFLNGLYTQLNHLTRLTHKSRLTIEIRLTTSAPLRMKYEQGERRFYNIMESVRAPIYNLIHAGVNVTVKHTRMSNAKTRNISEEPLNYFRMSKEAWEAEKKSHGLDWKPSVDFITREELEDEDEGLRSDAERRLREALEQRWGHLNSIDAY</sequence>
<keyword evidence="2" id="KW-1185">Reference proteome</keyword>
<gene>
    <name evidence="1" type="ORF">P171DRAFT_433232</name>
</gene>